<accession>A0A7V8ECX1</accession>
<name>A0A7V8ECX1_PSEPU</name>
<dbReference type="Proteomes" id="UP000442695">
    <property type="component" value="Unassembled WGS sequence"/>
</dbReference>
<evidence type="ECO:0000313" key="2">
    <source>
        <dbReference type="Proteomes" id="UP000442695"/>
    </source>
</evidence>
<comment type="caution">
    <text evidence="1">The sequence shown here is derived from an EMBL/GenBank/DDBJ whole genome shotgun (WGS) entry which is preliminary data.</text>
</comment>
<evidence type="ECO:0000313" key="1">
    <source>
        <dbReference type="EMBL" id="KAF0251857.1"/>
    </source>
</evidence>
<sequence length="1447" mass="163397">MTRPLNAFIDLDRTFCKIPFDSDASDDVDLSGRLSRSGELRWADLLQHQRVILLSEAGSGKTAEIRNVTRQLRSQGKTAFFLRIENVYPDLEDAIEEGSFEEFESWLDSGAEGWLFMDSVDEARLKDPRDFERAIRKIGRLTQRLGAQVHLLITGRSTAWRARTDLAICESTFAFAPIAKQAPTSATDVPEDEAHTVPTETESGGSFLVVTLDDIHGEQVDRFLAATGVTDGKSFRAELDRRDAWSLTTRPLDFLELVDYWHAHHRIGSRLELMRSSIDRRLEEHDQNRAEIKPIAPERLREGVCLIAAATTLGQMSAVRVPDGDANKKGIPVRSVLKDWNDADAGTLLSRPIFEPGIYGTVRFHHRTVREYLTAEWLHELIRGSASRVKIENLFFRTQYGLQVINPSLRPVLPWLALLDDRICARLEEVAPEVFFEGGDPGQLPLTTRRNVLRKTCEHLAQPAHSWSMTDYSAVQRFAHHDLTGDINDLLALYSTNDDITWFLLHMIWQGEVVGALAEAKQFALTAQHKHTRLAAIRAVIDLGTPQDVADLRQGLLNGDEDINREWLAELVDILPPNDDSIRWLLDAIQRAAKKERYSGRDSLAINLSNLAVDLPLAHIPTFIRGLGELLAKPPTKDHGFIAISKRYIWLAEIAGQCVLRLIHERDPFALDEAAVAILSKLALAHVYDERDIRELGENLRATVPTWPELDYKLFWYDVEVARKGRLHRNAPVINVWQLIGFRPFWTLNKQNFSRACDQISSLTEFQDRHMTMSMAFEIYKQHGTPIEWQVQLRRATESDAELSDKLELMLNPPPRQVEEWEIQQAQWKEEAALREGEEANRRREWREGLAADVARINSPEPGVMTRCQAYLLEEMRDGTSSSSTWSSGNWQSLALEFGMPVAQAFRVGAINFWRGYCPQLPSEGAPANTTPYQVIFGLTGLAIEAREESSSFLQMSCRDAEYAVRYALLELNGFPEWLPTLFKHWPQSVLEIVEREICYELSQPCSDSGGNRVLRRLRYGGEWLYEALSTPLMTRLAQPVKTLESLQLVMSVVVESSISDQALAELASERAIAENDLDIAPSWFALWIGSEPAEGIPALAARLDLLPSDDAKAQFAMLCLIGIVGGHNAHRCRQNYKTVGHAKGLYLLVNEYVRTADDIQRAGTGVYSPGLRDDAQNARDGLLALIRETPGKEAFLALEEIAQAHPSKSLRPWSAFYAQQKATADSQTPPWPPEKVIDFHNSLESTPTTHRELWNLAIDRLMDLKHLLEESDSSWAELLLPSSQETSVRKFIGDWCRDRAASRYGVVQEEQLADDKRPDYRFLNTQFDAPVPVELKLSQNWSGPQHFERLENQLCGDYLRDDRSSCGIFLLVSRDDQTRWETPKGDRVGFDGLVAALQEHWLSIASRYLGAEDIRVIGIDLTKRGGQAAAKAIKANQAKASLSEEE</sequence>
<dbReference type="EMBL" id="WOWR01000051">
    <property type="protein sequence ID" value="KAF0251857.1"/>
    <property type="molecule type" value="Genomic_DNA"/>
</dbReference>
<gene>
    <name evidence="1" type="ORF">GN299_26530</name>
</gene>
<dbReference type="RefSeq" id="WP_156859692.1">
    <property type="nucleotide sequence ID" value="NZ_WOWR01000051.1"/>
</dbReference>
<reference evidence="1 2" key="1">
    <citation type="submission" date="2019-12" db="EMBL/GenBank/DDBJ databases">
        <authorList>
            <person name="Woiski C."/>
        </authorList>
    </citation>
    <scope>NUCLEOTIDE SEQUENCE [LARGE SCALE GENOMIC DNA]</scope>
    <source>
        <strain evidence="1 2">BOE100</strain>
    </source>
</reference>
<organism evidence="1 2">
    <name type="scientific">Pseudomonas putida</name>
    <name type="common">Arthrobacter siderocapsulatus</name>
    <dbReference type="NCBI Taxonomy" id="303"/>
    <lineage>
        <taxon>Bacteria</taxon>
        <taxon>Pseudomonadati</taxon>
        <taxon>Pseudomonadota</taxon>
        <taxon>Gammaproteobacteria</taxon>
        <taxon>Pseudomonadales</taxon>
        <taxon>Pseudomonadaceae</taxon>
        <taxon>Pseudomonas</taxon>
    </lineage>
</organism>
<proteinExistence type="predicted"/>
<protein>
    <submittedName>
        <fullName evidence="1">Uncharacterized protein</fullName>
    </submittedName>
</protein>